<dbReference type="Proteomes" id="UP000298663">
    <property type="component" value="Unassembled WGS sequence"/>
</dbReference>
<keyword evidence="3" id="KW-1185">Reference proteome</keyword>
<feature type="region of interest" description="Disordered" evidence="1">
    <location>
        <begin position="469"/>
        <end position="582"/>
    </location>
</feature>
<name>A0A4U5PJC2_STECR</name>
<protein>
    <submittedName>
        <fullName evidence="2">Uncharacterized protein</fullName>
    </submittedName>
</protein>
<evidence type="ECO:0000256" key="1">
    <source>
        <dbReference type="SAM" id="MobiDB-lite"/>
    </source>
</evidence>
<evidence type="ECO:0000313" key="2">
    <source>
        <dbReference type="EMBL" id="TKR96700.1"/>
    </source>
</evidence>
<gene>
    <name evidence="2" type="ORF">L596_010683</name>
</gene>
<comment type="caution">
    <text evidence="2">The sequence shown here is derived from an EMBL/GenBank/DDBJ whole genome shotgun (WGS) entry which is preliminary data.</text>
</comment>
<sequence length="639" mass="70390">MLSYKQEMVVRNSENVCSNSRDLRAPGEYSGVIDTNPYDDHDLDYTLSLHYDDILLMKVESFDPDCASLNFSLETEDHVTHQLSNPTETSLNFSTIFSLTIHFQRHSTPECIDTYLRLTYHTERGSLPTTTLAPSTTPPPIFGYHPIKANLPFVIYGPDSGFEFVTDSLYVCVYVAAATNLDLSKVAFSSCDNNHTCTKFLTASEFVGTVSHLFTDSTIQFGRACFPRAASFRYDNGGIYEGLDEKSPEWRSIILEMKNSCPAIILNPTNAHIAGQRATRCPMLQTNQLSLNGVTGIPTNLASILHPTENYDIEASRTVKGLNTFGSAILIQPSSSLDNVSSHDKMTSFRSLYSDSQTSCVLENRVSDPYEHLYLTAGNGVLEDMDHTLETNRNATTKLRVVNWIPSCSWINVTVTYANGTTATIENSKFNNKTFQMIDVVKLRTQFGLLGKPYCGGNVTFEVLVEPDRRSQTTTSKTTLSLTSEATSTTTTTTSEFLTTSLPTTSMSLSTSMPTSTLASTSTQLSTSTSTSTSSLPATLPSTSASPPTRSPPTPTTTSSTTVAQPKPPQYQLPPYRSLHQPLPLLKPPQAQRIHLLRPYQPRQPRLPLAVPLGRSSLLPLSLLLWSLEICDEQIIICL</sequence>
<dbReference type="AlphaFoldDB" id="A0A4U5PJC2"/>
<reference evidence="2 3" key="1">
    <citation type="journal article" date="2015" name="Genome Biol.">
        <title>Comparative genomics of Steinernema reveals deeply conserved gene regulatory networks.</title>
        <authorList>
            <person name="Dillman A.R."/>
            <person name="Macchietto M."/>
            <person name="Porter C.F."/>
            <person name="Rogers A."/>
            <person name="Williams B."/>
            <person name="Antoshechkin I."/>
            <person name="Lee M.M."/>
            <person name="Goodwin Z."/>
            <person name="Lu X."/>
            <person name="Lewis E.E."/>
            <person name="Goodrich-Blair H."/>
            <person name="Stock S.P."/>
            <person name="Adams B.J."/>
            <person name="Sternberg P.W."/>
            <person name="Mortazavi A."/>
        </authorList>
    </citation>
    <scope>NUCLEOTIDE SEQUENCE [LARGE SCALE GENOMIC DNA]</scope>
    <source>
        <strain evidence="2 3">ALL</strain>
    </source>
</reference>
<reference evidence="2 3" key="2">
    <citation type="journal article" date="2019" name="G3 (Bethesda)">
        <title>Hybrid Assembly of the Genome of the Entomopathogenic Nematode Steinernema carpocapsae Identifies the X-Chromosome.</title>
        <authorList>
            <person name="Serra L."/>
            <person name="Macchietto M."/>
            <person name="Macias-Munoz A."/>
            <person name="McGill C.J."/>
            <person name="Rodriguez I.M."/>
            <person name="Rodriguez B."/>
            <person name="Murad R."/>
            <person name="Mortazavi A."/>
        </authorList>
    </citation>
    <scope>NUCLEOTIDE SEQUENCE [LARGE SCALE GENOMIC DNA]</scope>
    <source>
        <strain evidence="2 3">ALL</strain>
    </source>
</reference>
<accession>A0A4U5PJC2</accession>
<organism evidence="2 3">
    <name type="scientific">Steinernema carpocapsae</name>
    <name type="common">Entomopathogenic nematode</name>
    <dbReference type="NCBI Taxonomy" id="34508"/>
    <lineage>
        <taxon>Eukaryota</taxon>
        <taxon>Metazoa</taxon>
        <taxon>Ecdysozoa</taxon>
        <taxon>Nematoda</taxon>
        <taxon>Chromadorea</taxon>
        <taxon>Rhabditida</taxon>
        <taxon>Tylenchina</taxon>
        <taxon>Panagrolaimomorpha</taxon>
        <taxon>Strongyloidoidea</taxon>
        <taxon>Steinernematidae</taxon>
        <taxon>Steinernema</taxon>
    </lineage>
</organism>
<evidence type="ECO:0000313" key="3">
    <source>
        <dbReference type="Proteomes" id="UP000298663"/>
    </source>
</evidence>
<feature type="compositionally biased region" description="Low complexity" evidence="1">
    <location>
        <begin position="472"/>
        <end position="548"/>
    </location>
</feature>
<feature type="compositionally biased region" description="Low complexity" evidence="1">
    <location>
        <begin position="573"/>
        <end position="582"/>
    </location>
</feature>
<dbReference type="EMBL" id="AZBU02000002">
    <property type="protein sequence ID" value="TKR96700.1"/>
    <property type="molecule type" value="Genomic_DNA"/>
</dbReference>
<proteinExistence type="predicted"/>